<dbReference type="PANTHER" id="PTHR44051">
    <property type="entry name" value="GLUTATHIONE S-TRANSFERASE-RELATED"/>
    <property type="match status" value="1"/>
</dbReference>
<evidence type="ECO:0000313" key="5">
    <source>
        <dbReference type="Proteomes" id="UP000253472"/>
    </source>
</evidence>
<name>A0A367Y163_9ASCO</name>
<dbReference type="InterPro" id="IPR040079">
    <property type="entry name" value="Glutathione_S-Trfase"/>
</dbReference>
<dbReference type="SFLD" id="SFLDS00019">
    <property type="entry name" value="Glutathione_Transferase_(cytos"/>
    <property type="match status" value="1"/>
</dbReference>
<dbReference type="InterPro" id="IPR004046">
    <property type="entry name" value="GST_C"/>
</dbReference>
<dbReference type="InterPro" id="IPR004045">
    <property type="entry name" value="Glutathione_S-Trfase_N"/>
</dbReference>
<dbReference type="PROSITE" id="PS50404">
    <property type="entry name" value="GST_NTER"/>
    <property type="match status" value="1"/>
</dbReference>
<dbReference type="Gene3D" id="1.20.1050.10">
    <property type="match status" value="1"/>
</dbReference>
<feature type="domain" description="GST N-terminal" evidence="2">
    <location>
        <begin position="1"/>
        <end position="82"/>
    </location>
</feature>
<dbReference type="SFLD" id="SFLDG00358">
    <property type="entry name" value="Main_(cytGST)"/>
    <property type="match status" value="1"/>
</dbReference>
<proteinExistence type="inferred from homology"/>
<comment type="caution">
    <text evidence="4">The sequence shown here is derived from an EMBL/GenBank/DDBJ whole genome shotgun (WGS) entry which is preliminary data.</text>
</comment>
<protein>
    <submittedName>
        <fullName evidence="4">Glutathione S-transferase 2</fullName>
    </submittedName>
</protein>
<dbReference type="Proteomes" id="UP000253472">
    <property type="component" value="Unassembled WGS sequence"/>
</dbReference>
<dbReference type="GO" id="GO:0016740">
    <property type="term" value="F:transferase activity"/>
    <property type="evidence" value="ECO:0007669"/>
    <property type="project" value="UniProtKB-KW"/>
</dbReference>
<dbReference type="SUPFAM" id="SSF52833">
    <property type="entry name" value="Thioredoxin-like"/>
    <property type="match status" value="1"/>
</dbReference>
<keyword evidence="5" id="KW-1185">Reference proteome</keyword>
<dbReference type="InterPro" id="IPR010987">
    <property type="entry name" value="Glutathione-S-Trfase_C-like"/>
</dbReference>
<dbReference type="InterPro" id="IPR036249">
    <property type="entry name" value="Thioredoxin-like_sf"/>
</dbReference>
<sequence length="216" mass="25066">MPLTLYTGPTGNGRKPLIFLKILNIPHDVHLFTWPAGDQLKQEWYLKLNPHGLIPTLVDGDLVLAESNAILQYLAETYDTEGKFSYKLATNPIEYWQQQKWLFYQATQFAGTLKSFNVYIGIKAEDKAFWGEILKEFTTTYQVLDDHLKENKWFVGDKFTFVDLAFAIGHHRRKEVSKRIGDEVSFKDYETKYPHVEEWYSRVLAVPGIEAGLELK</sequence>
<evidence type="ECO:0000259" key="3">
    <source>
        <dbReference type="PROSITE" id="PS50405"/>
    </source>
</evidence>
<dbReference type="PROSITE" id="PS50405">
    <property type="entry name" value="GST_CTER"/>
    <property type="match status" value="1"/>
</dbReference>
<evidence type="ECO:0000256" key="1">
    <source>
        <dbReference type="ARBA" id="ARBA00007409"/>
    </source>
</evidence>
<accession>A0A367Y163</accession>
<dbReference type="OrthoDB" id="422574at2759"/>
<organism evidence="4 5">
    <name type="scientific">Candida viswanathii</name>
    <dbReference type="NCBI Taxonomy" id="5486"/>
    <lineage>
        <taxon>Eukaryota</taxon>
        <taxon>Fungi</taxon>
        <taxon>Dikarya</taxon>
        <taxon>Ascomycota</taxon>
        <taxon>Saccharomycotina</taxon>
        <taxon>Pichiomycetes</taxon>
        <taxon>Debaryomycetaceae</taxon>
        <taxon>Candida/Lodderomyces clade</taxon>
        <taxon>Candida</taxon>
    </lineage>
</organism>
<keyword evidence="4" id="KW-0808">Transferase</keyword>
<feature type="domain" description="GST C-terminal" evidence="3">
    <location>
        <begin position="91"/>
        <end position="216"/>
    </location>
</feature>
<dbReference type="Pfam" id="PF00043">
    <property type="entry name" value="GST_C"/>
    <property type="match status" value="1"/>
</dbReference>
<dbReference type="EMBL" id="QLNQ01000027">
    <property type="protein sequence ID" value="RCK59587.1"/>
    <property type="molecule type" value="Genomic_DNA"/>
</dbReference>
<dbReference type="InterPro" id="IPR036282">
    <property type="entry name" value="Glutathione-S-Trfase_C_sf"/>
</dbReference>
<gene>
    <name evidence="4" type="primary">gst2_0</name>
    <name evidence="4" type="ORF">Cantr_07590</name>
</gene>
<evidence type="ECO:0000259" key="2">
    <source>
        <dbReference type="PROSITE" id="PS50404"/>
    </source>
</evidence>
<dbReference type="AlphaFoldDB" id="A0A367Y163"/>
<dbReference type="CDD" id="cd03048">
    <property type="entry name" value="GST_N_Ure2p_like"/>
    <property type="match status" value="1"/>
</dbReference>
<dbReference type="Gene3D" id="3.40.30.10">
    <property type="entry name" value="Glutaredoxin"/>
    <property type="match status" value="1"/>
</dbReference>
<dbReference type="Pfam" id="PF13409">
    <property type="entry name" value="GST_N_2"/>
    <property type="match status" value="1"/>
</dbReference>
<comment type="similarity">
    <text evidence="1">Belongs to the GST superfamily.</text>
</comment>
<dbReference type="PANTHER" id="PTHR44051:SF8">
    <property type="entry name" value="GLUTATHIONE S-TRANSFERASE GSTA"/>
    <property type="match status" value="1"/>
</dbReference>
<dbReference type="STRING" id="5486.A0A367Y163"/>
<dbReference type="SUPFAM" id="SSF47616">
    <property type="entry name" value="GST C-terminal domain-like"/>
    <property type="match status" value="1"/>
</dbReference>
<evidence type="ECO:0000313" key="4">
    <source>
        <dbReference type="EMBL" id="RCK59587.1"/>
    </source>
</evidence>
<reference evidence="4 5" key="1">
    <citation type="submission" date="2018-06" db="EMBL/GenBank/DDBJ databases">
        <title>Whole genome sequencing of Candida tropicalis (genome annotated by CSBL at Korea University).</title>
        <authorList>
            <person name="Ahn J."/>
        </authorList>
    </citation>
    <scope>NUCLEOTIDE SEQUENCE [LARGE SCALE GENOMIC DNA]</scope>
    <source>
        <strain evidence="4 5">ATCC 20962</strain>
    </source>
</reference>